<feature type="transmembrane region" description="Helical" evidence="1">
    <location>
        <begin position="42"/>
        <end position="61"/>
    </location>
</feature>
<dbReference type="RefSeq" id="WP_119086342.1">
    <property type="nucleotide sequence ID" value="NZ_QXIY01000036.1"/>
</dbReference>
<keyword evidence="1" id="KW-0472">Membrane</keyword>
<dbReference type="Proteomes" id="UP000266113">
    <property type="component" value="Unassembled WGS sequence"/>
</dbReference>
<keyword evidence="1" id="KW-0812">Transmembrane</keyword>
<dbReference type="EMBL" id="QXIY01000036">
    <property type="protein sequence ID" value="RIE16129.1"/>
    <property type="molecule type" value="Genomic_DNA"/>
</dbReference>
<name>A0A398DQ68_9BACT</name>
<accession>A0A398DQ68</accession>
<gene>
    <name evidence="2" type="ORF">SMC1_08440</name>
</gene>
<reference evidence="2 3" key="1">
    <citation type="submission" date="2018-09" db="EMBL/GenBank/DDBJ databases">
        <title>Discovery and Ecogenomic Context for Candidatus Cryosericales, a Global Caldiserica Order Active in Thawing Permafrost.</title>
        <authorList>
            <person name="Martinez M.A."/>
            <person name="Woodcroft B.J."/>
            <person name="Ignacio Espinoza J.C."/>
            <person name="Zayed A."/>
            <person name="Singleton C.M."/>
            <person name="Boyd J."/>
            <person name="Li Y.-F."/>
            <person name="Purvine S."/>
            <person name="Maughan H."/>
            <person name="Hodgkins S.B."/>
            <person name="Anderson D."/>
            <person name="Sederholm M."/>
            <person name="Temperton B."/>
            <person name="Saleska S.R."/>
            <person name="Tyson G.W."/>
            <person name="Rich V.I."/>
        </authorList>
    </citation>
    <scope>NUCLEOTIDE SEQUENCE [LARGE SCALE GENOMIC DNA]</scope>
    <source>
        <strain evidence="2 3">SMC1</strain>
    </source>
</reference>
<comment type="caution">
    <text evidence="2">The sequence shown here is derived from an EMBL/GenBank/DDBJ whole genome shotgun (WGS) entry which is preliminary data.</text>
</comment>
<keyword evidence="3" id="KW-1185">Reference proteome</keyword>
<evidence type="ECO:0000313" key="2">
    <source>
        <dbReference type="EMBL" id="RIE16129.1"/>
    </source>
</evidence>
<evidence type="ECO:0000313" key="3">
    <source>
        <dbReference type="Proteomes" id="UP000266113"/>
    </source>
</evidence>
<keyword evidence="1" id="KW-1133">Transmembrane helix</keyword>
<sequence length="68" mass="7714">MEIHPVICHSRKGGNPPTWNRLDARLRGQDESGDKYWMPANYQLTPITLVALAKGIIVFVMESIMKMS</sequence>
<evidence type="ECO:0000256" key="1">
    <source>
        <dbReference type="SAM" id="Phobius"/>
    </source>
</evidence>
<protein>
    <submittedName>
        <fullName evidence="2">Uncharacterized protein</fullName>
    </submittedName>
</protein>
<dbReference type="AlphaFoldDB" id="A0A398DQ68"/>
<proteinExistence type="predicted"/>
<organism evidence="2 3">
    <name type="scientific">Candidatus Cryosericum septentrionale</name>
    <dbReference type="NCBI Taxonomy" id="2290913"/>
    <lineage>
        <taxon>Bacteria</taxon>
        <taxon>Pseudomonadati</taxon>
        <taxon>Caldisericota/Cryosericota group</taxon>
        <taxon>Candidatus Cryosericota</taxon>
        <taxon>Candidatus Cryosericia</taxon>
        <taxon>Candidatus Cryosericales</taxon>
        <taxon>Candidatus Cryosericaceae</taxon>
        <taxon>Candidatus Cryosericum</taxon>
    </lineage>
</organism>